<evidence type="ECO:0000313" key="1">
    <source>
        <dbReference type="EMBL" id="AII27480.1"/>
    </source>
</evidence>
<name>A0A076G668_9CAUD</name>
<proteinExistence type="predicted"/>
<gene>
    <name evidence="1" type="ORF">B8b_029</name>
</gene>
<sequence>MGFTNMINPGIFELLPTGDPNAVISATIFYENQLSSQRFMILDRLSGGVIASGKTDEQGVFTRFVGDKYVIDDALLVVGFDDTGTYNAQVADHINGVL</sequence>
<reference evidence="1" key="1">
    <citation type="journal article" date="2015" name="PLoS ONE">
        <title>Life-style and genome structure of marine pseudoalteromonas siphovirus b8b isolated from the northwestern mediterranean sea.</title>
        <authorList>
            <person name="Lara E."/>
            <person name="Holmfeldt K."/>
            <person name="Solonenko N."/>
            <person name="Sa E.L."/>
            <person name="Ignacio-Espinoza J.C."/>
            <person name="Cornejo-Castillo F.M."/>
            <person name="Verberkmoes N.C."/>
            <person name="Vaque D."/>
            <person name="Sullivan M.B."/>
            <person name="Acinas S.G."/>
        </authorList>
    </citation>
    <scope>NUCLEOTIDE SEQUENCE [LARGE SCALE GENOMIC DNA]</scope>
</reference>
<dbReference type="EMBL" id="KJ944830">
    <property type="protein sequence ID" value="AII27480.1"/>
    <property type="molecule type" value="Genomic_DNA"/>
</dbReference>
<accession>A0A076G668</accession>
<protein>
    <submittedName>
        <fullName evidence="1">Uncharacterized protein</fullName>
    </submittedName>
</protein>
<organism evidence="1">
    <name type="scientific">Pseudoalteromonas phage B8b</name>
    <dbReference type="NCBI Taxonomy" id="1506997"/>
    <lineage>
        <taxon>Viruses</taxon>
        <taxon>Duplodnaviria</taxon>
        <taxon>Heunggongvirae</taxon>
        <taxon>Uroviricota</taxon>
        <taxon>Caudoviricetes</taxon>
    </lineage>
</organism>